<feature type="coiled-coil region" evidence="1">
    <location>
        <begin position="649"/>
        <end position="817"/>
    </location>
</feature>
<feature type="region of interest" description="Disordered" evidence="2">
    <location>
        <begin position="919"/>
        <end position="1058"/>
    </location>
</feature>
<feature type="compositionally biased region" description="Basic residues" evidence="2">
    <location>
        <begin position="987"/>
        <end position="996"/>
    </location>
</feature>
<dbReference type="PANTHER" id="PTHR45615">
    <property type="entry name" value="MYOSIN HEAVY CHAIN, NON-MUSCLE"/>
    <property type="match status" value="1"/>
</dbReference>
<evidence type="ECO:0000313" key="4">
    <source>
        <dbReference type="Proteomes" id="UP000799436"/>
    </source>
</evidence>
<dbReference type="GO" id="GO:0051015">
    <property type="term" value="F:actin filament binding"/>
    <property type="evidence" value="ECO:0007669"/>
    <property type="project" value="TreeGrafter"/>
</dbReference>
<dbReference type="GO" id="GO:0005737">
    <property type="term" value="C:cytoplasm"/>
    <property type="evidence" value="ECO:0007669"/>
    <property type="project" value="TreeGrafter"/>
</dbReference>
<protein>
    <submittedName>
        <fullName evidence="3">Uncharacterized protein</fullName>
    </submittedName>
</protein>
<organism evidence="3 4">
    <name type="scientific">Teratosphaeria nubilosa</name>
    <dbReference type="NCBI Taxonomy" id="161662"/>
    <lineage>
        <taxon>Eukaryota</taxon>
        <taxon>Fungi</taxon>
        <taxon>Dikarya</taxon>
        <taxon>Ascomycota</taxon>
        <taxon>Pezizomycotina</taxon>
        <taxon>Dothideomycetes</taxon>
        <taxon>Dothideomycetidae</taxon>
        <taxon>Mycosphaerellales</taxon>
        <taxon>Teratosphaeriaceae</taxon>
        <taxon>Teratosphaeria</taxon>
    </lineage>
</organism>
<sequence>MDEPCVLLGVEIDRILDSLYPTQLKSLRDLVTSRCSDADVNKCLQTRACRCDHLARCLLEGLRQWPYVLDVITKLCRNVLVRDALLKHEPKFVNELVVEALKSDGLKSKYAAATVSMLSHRLPDGVTLPSQAQTLFLRLVDNAAHKPSTATLKPVHSLLKGTSGMLLGLLSNRTLCDFEEKLFQILHNSTRRPPTDEDPLLTLYCLAIMRIVTSASDESLMLTDSFDQTQERLASTQPTSPKWNATEMEKFFSSSTDAPRTINLLCLKTMWACATSTESLKIRLEVLRLVGDLIAAIPSEIKDTWCLTNSALMQKIQQKASACSTDGTLQVKAFAFVTQLCKPVYLQMSSIELARSSVSSIEMLAKSFDEDSGTAWTKCVSALVDSSTSLALVNGIMELVMTARPLQLLRQSAALILALQTVGRFVEDRQDIAGAGRIELSSTKTIQRLHQLTEQIRVQTWDEQDQGAELSACRVAWSNARNGIAHELNAFFLRCLLSRQEVETADVSPSAGVSLLELHALSARCVASCTHSRGAAISPVTTTTIVEDNCSEVAYCSDWRQALHKYLGNDASMKESAIQKLFAKACEDLEKRCEGVEEPLRQEQEARSALQDQYCQLQDSYAHLESECIDSKLRHASVVGEKDELMLAMGALQRRADEVVERAQDLEQMLRSSTEDSDRELREMRQAMDAAELEHVTAFASKEEDLEELEAANTDLRRRIDQTKSEIEEVNRTLTGMRGAKNDLEIERHSLQAEHENLVGDHQRLKEQVHELRNTIKDHEQSQRDILTHRDAADAALAKLKDEFRNERRAHEQQLHQERAFAKANIQAANASHSHTMDRLAAQHGEEAAGLQRQLADLRAQIQHAEQRHRAELSKREDEADGAQKQLGRMQRRLRQKDQQIQDANAMRQNLMAAMGLGDLQQQQQQQQASLPHRTRASVARTLPQSQVDGQPTPPTPTSADLEGSLAEFDPRASITSDQSRRERTPNKRARARKSSKASSPAKTRFSGGARTRVSTDPVARRRPVQEIDGNRSPRKSGPKTRSASGSDEFDGSVFDESELFDRHDVRMYLGGLLEDEEETEV</sequence>
<feature type="compositionally biased region" description="Acidic residues" evidence="2">
    <location>
        <begin position="1048"/>
        <end position="1058"/>
    </location>
</feature>
<proteinExistence type="predicted"/>
<dbReference type="GO" id="GO:0032982">
    <property type="term" value="C:myosin filament"/>
    <property type="evidence" value="ECO:0007669"/>
    <property type="project" value="TreeGrafter"/>
</dbReference>
<dbReference type="Proteomes" id="UP000799436">
    <property type="component" value="Unassembled WGS sequence"/>
</dbReference>
<reference evidence="3" key="1">
    <citation type="journal article" date="2020" name="Stud. Mycol.">
        <title>101 Dothideomycetes genomes: a test case for predicting lifestyles and emergence of pathogens.</title>
        <authorList>
            <person name="Haridas S."/>
            <person name="Albert R."/>
            <person name="Binder M."/>
            <person name="Bloem J."/>
            <person name="Labutti K."/>
            <person name="Salamov A."/>
            <person name="Andreopoulos B."/>
            <person name="Baker S."/>
            <person name="Barry K."/>
            <person name="Bills G."/>
            <person name="Bluhm B."/>
            <person name="Cannon C."/>
            <person name="Castanera R."/>
            <person name="Culley D."/>
            <person name="Daum C."/>
            <person name="Ezra D."/>
            <person name="Gonzalez J."/>
            <person name="Henrissat B."/>
            <person name="Kuo A."/>
            <person name="Liang C."/>
            <person name="Lipzen A."/>
            <person name="Lutzoni F."/>
            <person name="Magnuson J."/>
            <person name="Mondo S."/>
            <person name="Nolan M."/>
            <person name="Ohm R."/>
            <person name="Pangilinan J."/>
            <person name="Park H.-J."/>
            <person name="Ramirez L."/>
            <person name="Alfaro M."/>
            <person name="Sun H."/>
            <person name="Tritt A."/>
            <person name="Yoshinaga Y."/>
            <person name="Zwiers L.-H."/>
            <person name="Turgeon B."/>
            <person name="Goodwin S."/>
            <person name="Spatafora J."/>
            <person name="Crous P."/>
            <person name="Grigoriev I."/>
        </authorList>
    </citation>
    <scope>NUCLEOTIDE SEQUENCE</scope>
    <source>
        <strain evidence="3">CBS 116005</strain>
    </source>
</reference>
<keyword evidence="4" id="KW-1185">Reference proteome</keyword>
<dbReference type="GO" id="GO:0000146">
    <property type="term" value="F:microfilament motor activity"/>
    <property type="evidence" value="ECO:0007669"/>
    <property type="project" value="TreeGrafter"/>
</dbReference>
<feature type="region of interest" description="Disordered" evidence="2">
    <location>
        <begin position="863"/>
        <end position="899"/>
    </location>
</feature>
<evidence type="ECO:0000313" key="3">
    <source>
        <dbReference type="EMBL" id="KAF2773883.1"/>
    </source>
</evidence>
<evidence type="ECO:0000256" key="1">
    <source>
        <dbReference type="SAM" id="Coils"/>
    </source>
</evidence>
<accession>A0A6G1LLP3</accession>
<evidence type="ECO:0000256" key="2">
    <source>
        <dbReference type="SAM" id="MobiDB-lite"/>
    </source>
</evidence>
<dbReference type="AlphaFoldDB" id="A0A6G1LLP3"/>
<feature type="compositionally biased region" description="Basic and acidic residues" evidence="2">
    <location>
        <begin position="865"/>
        <end position="878"/>
    </location>
</feature>
<dbReference type="PANTHER" id="PTHR45615:SF40">
    <property type="entry name" value="MYOSIN HEAVY CHAIN, NON-MUSCLE"/>
    <property type="match status" value="1"/>
</dbReference>
<name>A0A6G1LLP3_9PEZI</name>
<dbReference type="EMBL" id="ML995809">
    <property type="protein sequence ID" value="KAF2773883.1"/>
    <property type="molecule type" value="Genomic_DNA"/>
</dbReference>
<gene>
    <name evidence="3" type="ORF">EJ03DRAFT_370739</name>
</gene>
<keyword evidence="1" id="KW-0175">Coiled coil</keyword>
<dbReference type="OrthoDB" id="5332870at2759"/>
<dbReference type="GO" id="GO:0016460">
    <property type="term" value="C:myosin II complex"/>
    <property type="evidence" value="ECO:0007669"/>
    <property type="project" value="TreeGrafter"/>
</dbReference>